<organism evidence="4 5">
    <name type="scientific">Coemansia guatemalensis</name>
    <dbReference type="NCBI Taxonomy" id="2761395"/>
    <lineage>
        <taxon>Eukaryota</taxon>
        <taxon>Fungi</taxon>
        <taxon>Fungi incertae sedis</taxon>
        <taxon>Zoopagomycota</taxon>
        <taxon>Kickxellomycotina</taxon>
        <taxon>Kickxellomycetes</taxon>
        <taxon>Kickxellales</taxon>
        <taxon>Kickxellaceae</taxon>
        <taxon>Coemansia</taxon>
    </lineage>
</organism>
<comment type="subcellular location">
    <subcellularLocation>
        <location evidence="2">Nucleus</location>
    </subcellularLocation>
</comment>
<evidence type="ECO:0000256" key="1">
    <source>
        <dbReference type="ARBA" id="ARBA00005605"/>
    </source>
</evidence>
<dbReference type="InterPro" id="IPR011107">
    <property type="entry name" value="PPI_Ypi1"/>
</dbReference>
<evidence type="ECO:0000256" key="2">
    <source>
        <dbReference type="RuleBase" id="RU367162"/>
    </source>
</evidence>
<keyword evidence="5" id="KW-1185">Reference proteome</keyword>
<dbReference type="GO" id="GO:0004865">
    <property type="term" value="F:protein serine/threonine phosphatase inhibitor activity"/>
    <property type="evidence" value="ECO:0007669"/>
    <property type="project" value="UniProtKB-UniRule"/>
</dbReference>
<evidence type="ECO:0000313" key="4">
    <source>
        <dbReference type="EMBL" id="KAJ2803438.1"/>
    </source>
</evidence>
<dbReference type="GO" id="GO:0008157">
    <property type="term" value="F:protein phosphatase 1 binding"/>
    <property type="evidence" value="ECO:0007669"/>
    <property type="project" value="TreeGrafter"/>
</dbReference>
<dbReference type="PANTHER" id="PTHR20835">
    <property type="entry name" value="E3 UBIQUITIN-PROTEIN LIGASE PPP1R11-RELATED"/>
    <property type="match status" value="1"/>
</dbReference>
<dbReference type="Pfam" id="PF07491">
    <property type="entry name" value="PPI_Ypi1"/>
    <property type="match status" value="1"/>
</dbReference>
<comment type="similarity">
    <text evidence="1 2">Belongs to the YPI1 family.</text>
</comment>
<feature type="compositionally biased region" description="Low complexity" evidence="3">
    <location>
        <begin position="115"/>
        <end position="126"/>
    </location>
</feature>
<dbReference type="PANTHER" id="PTHR20835:SF0">
    <property type="entry name" value="E3 UBIQUITIN-PROTEIN LIGASE PPP1R11"/>
    <property type="match status" value="1"/>
</dbReference>
<dbReference type="AlphaFoldDB" id="A0A9W8HWP3"/>
<dbReference type="OrthoDB" id="307488at2759"/>
<protein>
    <recommendedName>
        <fullName evidence="2">Type 1 phosphatases regulator</fullName>
    </recommendedName>
</protein>
<sequence length="154" mass="16581">MDRRERTDASAVGRAGAALRAEQRERGSPASVASHGSHTVVVQATPLPPAPAGILHLRGDGGRAHSDAAPRASTQHAGHVRWEEDVVDNEGQGRKSSKVCCIYHRERAVGESDTESSCSSSGSDSDSPNEYERVPRYNARPRQPAHQQQQQAPQ</sequence>
<name>A0A9W8HWP3_9FUNG</name>
<evidence type="ECO:0000256" key="3">
    <source>
        <dbReference type="SAM" id="MobiDB-lite"/>
    </source>
</evidence>
<dbReference type="Proteomes" id="UP001140094">
    <property type="component" value="Unassembled WGS sequence"/>
</dbReference>
<feature type="compositionally biased region" description="Basic and acidic residues" evidence="3">
    <location>
        <begin position="57"/>
        <end position="68"/>
    </location>
</feature>
<keyword evidence="2" id="KW-0539">Nucleus</keyword>
<evidence type="ECO:0000313" key="5">
    <source>
        <dbReference type="Proteomes" id="UP001140094"/>
    </source>
</evidence>
<proteinExistence type="inferred from homology"/>
<feature type="compositionally biased region" description="Low complexity" evidence="3">
    <location>
        <begin position="140"/>
        <end position="154"/>
    </location>
</feature>
<comment type="caution">
    <text evidence="4">The sequence shown here is derived from an EMBL/GenBank/DDBJ whole genome shotgun (WGS) entry which is preliminary data.</text>
</comment>
<reference evidence="4" key="1">
    <citation type="submission" date="2022-07" db="EMBL/GenBank/DDBJ databases">
        <title>Phylogenomic reconstructions and comparative analyses of Kickxellomycotina fungi.</title>
        <authorList>
            <person name="Reynolds N.K."/>
            <person name="Stajich J.E."/>
            <person name="Barry K."/>
            <person name="Grigoriev I.V."/>
            <person name="Crous P."/>
            <person name="Smith M.E."/>
        </authorList>
    </citation>
    <scope>NUCLEOTIDE SEQUENCE</scope>
    <source>
        <strain evidence="4">NRRL 1565</strain>
    </source>
</reference>
<feature type="region of interest" description="Disordered" evidence="3">
    <location>
        <begin position="1"/>
        <end position="154"/>
    </location>
</feature>
<gene>
    <name evidence="4" type="primary">YPI1</name>
    <name evidence="4" type="ORF">H4R20_002893</name>
</gene>
<dbReference type="EMBL" id="JANBUO010000526">
    <property type="protein sequence ID" value="KAJ2803438.1"/>
    <property type="molecule type" value="Genomic_DNA"/>
</dbReference>
<dbReference type="GO" id="GO:0005634">
    <property type="term" value="C:nucleus"/>
    <property type="evidence" value="ECO:0007669"/>
    <property type="project" value="UniProtKB-SubCell"/>
</dbReference>
<accession>A0A9W8HWP3</accession>
<comment type="function">
    <text evidence="2">Regulator of type 1 phosphatases which maintains protein phosphatase activity under strict control.</text>
</comment>